<dbReference type="Pfam" id="PF01529">
    <property type="entry name" value="DHHC"/>
    <property type="match status" value="1"/>
</dbReference>
<dbReference type="PANTHER" id="PTHR22883">
    <property type="entry name" value="ZINC FINGER DHHC DOMAIN CONTAINING PROTEIN"/>
    <property type="match status" value="1"/>
</dbReference>
<keyword evidence="2 10" id="KW-0808">Transferase</keyword>
<feature type="transmembrane region" description="Helical" evidence="10">
    <location>
        <begin position="105"/>
        <end position="127"/>
    </location>
</feature>
<name>A0A7R9ZV38_9DINO</name>
<evidence type="ECO:0000256" key="7">
    <source>
        <dbReference type="ARBA" id="ARBA00023288"/>
    </source>
</evidence>
<evidence type="ECO:0000313" key="13">
    <source>
        <dbReference type="EMBL" id="CAD8344561.1"/>
    </source>
</evidence>
<dbReference type="GO" id="GO:0005783">
    <property type="term" value="C:endoplasmic reticulum"/>
    <property type="evidence" value="ECO:0007669"/>
    <property type="project" value="TreeGrafter"/>
</dbReference>
<dbReference type="InterPro" id="IPR001594">
    <property type="entry name" value="Palmitoyltrfase_DHHC"/>
</dbReference>
<evidence type="ECO:0000256" key="10">
    <source>
        <dbReference type="RuleBase" id="RU079119"/>
    </source>
</evidence>
<dbReference type="GO" id="GO:0006612">
    <property type="term" value="P:protein targeting to membrane"/>
    <property type="evidence" value="ECO:0007669"/>
    <property type="project" value="TreeGrafter"/>
</dbReference>
<comment type="catalytic activity">
    <reaction evidence="9 10">
        <text>L-cysteinyl-[protein] + hexadecanoyl-CoA = S-hexadecanoyl-L-cysteinyl-[protein] + CoA</text>
        <dbReference type="Rhea" id="RHEA:36683"/>
        <dbReference type="Rhea" id="RHEA-COMP:10131"/>
        <dbReference type="Rhea" id="RHEA-COMP:11032"/>
        <dbReference type="ChEBI" id="CHEBI:29950"/>
        <dbReference type="ChEBI" id="CHEBI:57287"/>
        <dbReference type="ChEBI" id="CHEBI:57379"/>
        <dbReference type="ChEBI" id="CHEBI:74151"/>
        <dbReference type="EC" id="2.3.1.225"/>
    </reaction>
</comment>
<feature type="transmembrane region" description="Helical" evidence="10">
    <location>
        <begin position="258"/>
        <end position="277"/>
    </location>
</feature>
<keyword evidence="6" id="KW-0564">Palmitate</keyword>
<comment type="domain">
    <text evidence="10">The DHHC domain is required for palmitoyltransferase activity.</text>
</comment>
<comment type="subcellular location">
    <subcellularLocation>
        <location evidence="1">Endomembrane system</location>
        <topology evidence="1">Multi-pass membrane protein</topology>
    </subcellularLocation>
</comment>
<evidence type="ECO:0000256" key="1">
    <source>
        <dbReference type="ARBA" id="ARBA00004127"/>
    </source>
</evidence>
<evidence type="ECO:0000256" key="3">
    <source>
        <dbReference type="ARBA" id="ARBA00022692"/>
    </source>
</evidence>
<evidence type="ECO:0000256" key="4">
    <source>
        <dbReference type="ARBA" id="ARBA00022989"/>
    </source>
</evidence>
<dbReference type="PROSITE" id="PS50216">
    <property type="entry name" value="DHHC"/>
    <property type="match status" value="1"/>
</dbReference>
<comment type="similarity">
    <text evidence="10">Belongs to the DHHC palmitoyltransferase family.</text>
</comment>
<protein>
    <recommendedName>
        <fullName evidence="10">Palmitoyltransferase</fullName>
        <ecNumber evidence="10">2.3.1.225</ecNumber>
    </recommendedName>
</protein>
<dbReference type="PANTHER" id="PTHR22883:SF43">
    <property type="entry name" value="PALMITOYLTRANSFERASE APP"/>
    <property type="match status" value="1"/>
</dbReference>
<keyword evidence="8 10" id="KW-0012">Acyltransferase</keyword>
<sequence length="279" mass="29569">MSTELMRHGASQRGEDSFTLIPSKSRSFDAAKELAAAEGPDTNVDNYSQSPPMEKLPPLPEPDHAERRAQSAGGVCLVLSLVAAFGGVTHAVIKTSKDLPATLQLVSEGLILCEAIVALGCLAGLLCGDSGVIRRSPETCFPLPEEVARQLANGETINLSSNISVGGRGSERTFCVRCFVWRSSRQRAHHCRICQRCVAHFDHHCDIFGRCIAGGAPCLGASTWGNIVYFHGLITMGLAGFFTCLGTTIVAASSGSTLAQYVLTAEALFLCCACCSISM</sequence>
<gene>
    <name evidence="13" type="ORF">PBAH0796_LOCUS299</name>
</gene>
<dbReference type="AlphaFoldDB" id="A0A7R9ZV38"/>
<evidence type="ECO:0000259" key="12">
    <source>
        <dbReference type="Pfam" id="PF01529"/>
    </source>
</evidence>
<dbReference type="EMBL" id="HBEG01000569">
    <property type="protein sequence ID" value="CAD8344561.1"/>
    <property type="molecule type" value="Transcribed_RNA"/>
</dbReference>
<keyword evidence="5 10" id="KW-0472">Membrane</keyword>
<accession>A0A7R9ZV38</accession>
<reference evidence="13" key="1">
    <citation type="submission" date="2021-01" db="EMBL/GenBank/DDBJ databases">
        <authorList>
            <person name="Corre E."/>
            <person name="Pelletier E."/>
            <person name="Niang G."/>
            <person name="Scheremetjew M."/>
            <person name="Finn R."/>
            <person name="Kale V."/>
            <person name="Holt S."/>
            <person name="Cochrane G."/>
            <person name="Meng A."/>
            <person name="Brown T."/>
            <person name="Cohen L."/>
        </authorList>
    </citation>
    <scope>NUCLEOTIDE SEQUENCE</scope>
    <source>
        <strain evidence="13">Pbaha01</strain>
    </source>
</reference>
<evidence type="ECO:0000256" key="2">
    <source>
        <dbReference type="ARBA" id="ARBA00022679"/>
    </source>
</evidence>
<evidence type="ECO:0000256" key="9">
    <source>
        <dbReference type="ARBA" id="ARBA00048048"/>
    </source>
</evidence>
<feature type="region of interest" description="Disordered" evidence="11">
    <location>
        <begin position="1"/>
        <end position="67"/>
    </location>
</feature>
<dbReference type="InterPro" id="IPR039859">
    <property type="entry name" value="PFA4/ZDH16/20/ERF2-like"/>
</dbReference>
<evidence type="ECO:0000256" key="11">
    <source>
        <dbReference type="SAM" id="MobiDB-lite"/>
    </source>
</evidence>
<keyword evidence="3 10" id="KW-0812">Transmembrane</keyword>
<feature type="domain" description="Palmitoyltransferase DHHC" evidence="12">
    <location>
        <begin position="171"/>
        <end position="214"/>
    </location>
</feature>
<feature type="transmembrane region" description="Helical" evidence="10">
    <location>
        <begin position="72"/>
        <end position="93"/>
    </location>
</feature>
<feature type="transmembrane region" description="Helical" evidence="10">
    <location>
        <begin position="228"/>
        <end position="252"/>
    </location>
</feature>
<evidence type="ECO:0000256" key="8">
    <source>
        <dbReference type="ARBA" id="ARBA00023315"/>
    </source>
</evidence>
<evidence type="ECO:0000256" key="6">
    <source>
        <dbReference type="ARBA" id="ARBA00023139"/>
    </source>
</evidence>
<dbReference type="GO" id="GO:0005794">
    <property type="term" value="C:Golgi apparatus"/>
    <property type="evidence" value="ECO:0007669"/>
    <property type="project" value="TreeGrafter"/>
</dbReference>
<keyword evidence="4 10" id="KW-1133">Transmembrane helix</keyword>
<proteinExistence type="inferred from homology"/>
<dbReference type="GO" id="GO:0019706">
    <property type="term" value="F:protein-cysteine S-palmitoyltransferase activity"/>
    <property type="evidence" value="ECO:0007669"/>
    <property type="project" value="UniProtKB-EC"/>
</dbReference>
<keyword evidence="7" id="KW-0449">Lipoprotein</keyword>
<organism evidence="13">
    <name type="scientific">Pyrodinium bahamense</name>
    <dbReference type="NCBI Taxonomy" id="73915"/>
    <lineage>
        <taxon>Eukaryota</taxon>
        <taxon>Sar</taxon>
        <taxon>Alveolata</taxon>
        <taxon>Dinophyceae</taxon>
        <taxon>Gonyaulacales</taxon>
        <taxon>Pyrocystaceae</taxon>
        <taxon>Pyrodinium</taxon>
    </lineage>
</organism>
<evidence type="ECO:0000256" key="5">
    <source>
        <dbReference type="ARBA" id="ARBA00023136"/>
    </source>
</evidence>
<dbReference type="EC" id="2.3.1.225" evidence="10"/>